<keyword evidence="2" id="KW-1185">Reference proteome</keyword>
<name>A0A7G5GU74_9BACT</name>
<reference evidence="1 2" key="1">
    <citation type="submission" date="2020-07" db="EMBL/GenBank/DDBJ databases">
        <title>Spirosoma foliorum sp. nov., isolated from the leaves on the Nejang mountain Korea, Republic of.</title>
        <authorList>
            <person name="Ho H."/>
            <person name="Lee Y.-J."/>
            <person name="Nurcahyanto D.-A."/>
            <person name="Kim S.-G."/>
        </authorList>
    </citation>
    <scope>NUCLEOTIDE SEQUENCE [LARGE SCALE GENOMIC DNA]</scope>
    <source>
        <strain evidence="1 2">PL0136</strain>
    </source>
</reference>
<dbReference type="EMBL" id="CP059732">
    <property type="protein sequence ID" value="QMW02416.1"/>
    <property type="molecule type" value="Genomic_DNA"/>
</dbReference>
<evidence type="ECO:0000313" key="1">
    <source>
        <dbReference type="EMBL" id="QMW02416.1"/>
    </source>
</evidence>
<gene>
    <name evidence="1" type="ORF">H3H32_31625</name>
</gene>
<sequence length="92" mass="10344">MKRVLNIGLLAVVVMSLASCDYQKYNSVRQADYRAEDFRSDYKAGDPEVYGKGKDSAAVQSKYTYTANPELDAKAQKIREKLFGPRNTTQSL</sequence>
<dbReference type="RefSeq" id="WP_182459724.1">
    <property type="nucleotide sequence ID" value="NZ_CP059732.1"/>
</dbReference>
<dbReference type="KEGG" id="sfol:H3H32_31625"/>
<evidence type="ECO:0000313" key="2">
    <source>
        <dbReference type="Proteomes" id="UP000515369"/>
    </source>
</evidence>
<protein>
    <recommendedName>
        <fullName evidence="3">Lipoprotein</fullName>
    </recommendedName>
</protein>
<evidence type="ECO:0008006" key="3">
    <source>
        <dbReference type="Google" id="ProtNLM"/>
    </source>
</evidence>
<accession>A0A7G5GU74</accession>
<dbReference type="PROSITE" id="PS51257">
    <property type="entry name" value="PROKAR_LIPOPROTEIN"/>
    <property type="match status" value="1"/>
</dbReference>
<organism evidence="1 2">
    <name type="scientific">Spirosoma foliorum</name>
    <dbReference type="NCBI Taxonomy" id="2710596"/>
    <lineage>
        <taxon>Bacteria</taxon>
        <taxon>Pseudomonadati</taxon>
        <taxon>Bacteroidota</taxon>
        <taxon>Cytophagia</taxon>
        <taxon>Cytophagales</taxon>
        <taxon>Cytophagaceae</taxon>
        <taxon>Spirosoma</taxon>
    </lineage>
</organism>
<dbReference type="Proteomes" id="UP000515369">
    <property type="component" value="Chromosome"/>
</dbReference>
<dbReference type="AlphaFoldDB" id="A0A7G5GU74"/>
<proteinExistence type="predicted"/>